<keyword evidence="2" id="KW-1185">Reference proteome</keyword>
<dbReference type="Pfam" id="PF12686">
    <property type="entry name" value="DUF3800"/>
    <property type="match status" value="1"/>
</dbReference>
<organism evidence="1 2">
    <name type="scientific">Bradyrhizobium canariense</name>
    <dbReference type="NCBI Taxonomy" id="255045"/>
    <lineage>
        <taxon>Bacteria</taxon>
        <taxon>Pseudomonadati</taxon>
        <taxon>Pseudomonadota</taxon>
        <taxon>Alphaproteobacteria</taxon>
        <taxon>Hyphomicrobiales</taxon>
        <taxon>Nitrobacteraceae</taxon>
        <taxon>Bradyrhizobium</taxon>
    </lineage>
</organism>
<name>A0A1H1Q844_9BRAD</name>
<evidence type="ECO:0008006" key="3">
    <source>
        <dbReference type="Google" id="ProtNLM"/>
    </source>
</evidence>
<protein>
    <recommendedName>
        <fullName evidence="3">DUF3800 domain-containing protein</fullName>
    </recommendedName>
</protein>
<evidence type="ECO:0000313" key="1">
    <source>
        <dbReference type="EMBL" id="SDS19493.1"/>
    </source>
</evidence>
<sequence>MQLVYLDEAGISNEAQEPFIVVAGVIVNPDRRWRDLESHFAQLSKKYFRKHSGPPIVFHAKDIWHGHGLFPRATWPLKKRLTLLGELAEIPALFGLPIVVGYENRGAVRQWLLHVNPGLKEKDIRVMTFAGAFFAAIRRVERWMLENTDEVAMLIAEDTAEVKSYIHRRYQAHERFAGTARHYVVIGS</sequence>
<reference evidence="2" key="1">
    <citation type="submission" date="2016-10" db="EMBL/GenBank/DDBJ databases">
        <authorList>
            <person name="Varghese N."/>
            <person name="Submissions S."/>
        </authorList>
    </citation>
    <scope>NUCLEOTIDE SEQUENCE [LARGE SCALE GENOMIC DNA]</scope>
    <source>
        <strain evidence="2">GAS369</strain>
    </source>
</reference>
<dbReference type="AlphaFoldDB" id="A0A1H1Q844"/>
<dbReference type="Proteomes" id="UP000243904">
    <property type="component" value="Chromosome I"/>
</dbReference>
<proteinExistence type="predicted"/>
<gene>
    <name evidence="1" type="ORF">SAMN05444158_1304</name>
</gene>
<accession>A0A1H1Q844</accession>
<dbReference type="InterPro" id="IPR024524">
    <property type="entry name" value="DUF3800"/>
</dbReference>
<evidence type="ECO:0000313" key="2">
    <source>
        <dbReference type="Proteomes" id="UP000243904"/>
    </source>
</evidence>
<dbReference type="EMBL" id="LT629750">
    <property type="protein sequence ID" value="SDS19493.1"/>
    <property type="molecule type" value="Genomic_DNA"/>
</dbReference>
<dbReference type="RefSeq" id="WP_146686667.1">
    <property type="nucleotide sequence ID" value="NZ_LT629750.1"/>
</dbReference>